<evidence type="ECO:0000313" key="2">
    <source>
        <dbReference type="Proteomes" id="UP000033452"/>
    </source>
</evidence>
<gene>
    <name evidence="1" type="ORF">TW77_00695</name>
</gene>
<reference evidence="1 2" key="1">
    <citation type="journal article" date="2015" name="BMC Genomics">
        <title>Genome mining reveals unlocked bioactive potential of marine Gram-negative bacteria.</title>
        <authorList>
            <person name="Machado H."/>
            <person name="Sonnenschein E.C."/>
            <person name="Melchiorsen J."/>
            <person name="Gram L."/>
        </authorList>
    </citation>
    <scope>NUCLEOTIDE SEQUENCE [LARGE SCALE GENOMIC DNA]</scope>
    <source>
        <strain evidence="1 2">S2471</strain>
    </source>
</reference>
<dbReference type="EMBL" id="JXYA01000001">
    <property type="protein sequence ID" value="KJZ13446.1"/>
    <property type="molecule type" value="Genomic_DNA"/>
</dbReference>
<evidence type="ECO:0000313" key="1">
    <source>
        <dbReference type="EMBL" id="KJZ13446.1"/>
    </source>
</evidence>
<organism evidence="1 2">
    <name type="scientific">Pseudoalteromonas rubra</name>
    <dbReference type="NCBI Taxonomy" id="43658"/>
    <lineage>
        <taxon>Bacteria</taxon>
        <taxon>Pseudomonadati</taxon>
        <taxon>Pseudomonadota</taxon>
        <taxon>Gammaproteobacteria</taxon>
        <taxon>Alteromonadales</taxon>
        <taxon>Pseudoalteromonadaceae</taxon>
        <taxon>Pseudoalteromonas</taxon>
    </lineage>
</organism>
<keyword evidence="2" id="KW-1185">Reference proteome</keyword>
<dbReference type="Proteomes" id="UP000033452">
    <property type="component" value="Unassembled WGS sequence"/>
</dbReference>
<protein>
    <submittedName>
        <fullName evidence="1">Uncharacterized protein</fullName>
    </submittedName>
</protein>
<accession>A0A0F4R0J0</accession>
<dbReference type="AlphaFoldDB" id="A0A0F4R0J0"/>
<comment type="caution">
    <text evidence="1">The sequence shown here is derived from an EMBL/GenBank/DDBJ whole genome shotgun (WGS) entry which is preliminary data.</text>
</comment>
<dbReference type="PATRIC" id="fig|43658.5.peg.144"/>
<name>A0A0F4R0J0_9GAMM</name>
<sequence>MCLAIMSTLLAGCSYFFDYDIQLKGCFPAMEYHISAADKPTYNLPFYDTNNPLIAAGYNFNVVNYYFSSSSIAENGELVFERPAPMSGRFSMNGNMVISVPGWAHKYLGGSTIAVYFPIIYQEEYGVFDAETMGDSGFALPQGISAHCKQEIAEVCEDRHCRFLQYLDIGP</sequence>
<proteinExistence type="predicted"/>